<accession>A0A8H7S2W0</accession>
<evidence type="ECO:0000313" key="2">
    <source>
        <dbReference type="Proteomes" id="UP000646827"/>
    </source>
</evidence>
<dbReference type="Proteomes" id="UP000646827">
    <property type="component" value="Unassembled WGS sequence"/>
</dbReference>
<sequence length="88" mass="9851">MQAYGSVAVRALNVSSRSTQKYMVAAAAYSTTAQIPKQIVNDGNNETLRYLDRLKDSEIEFQSKGEHVSGDFWKTEPGKYTQKPFDVS</sequence>
<organism evidence="1 2">
    <name type="scientific">Circinella minor</name>
    <dbReference type="NCBI Taxonomy" id="1195481"/>
    <lineage>
        <taxon>Eukaryota</taxon>
        <taxon>Fungi</taxon>
        <taxon>Fungi incertae sedis</taxon>
        <taxon>Mucoromycota</taxon>
        <taxon>Mucoromycotina</taxon>
        <taxon>Mucoromycetes</taxon>
        <taxon>Mucorales</taxon>
        <taxon>Lichtheimiaceae</taxon>
        <taxon>Circinella</taxon>
    </lineage>
</organism>
<evidence type="ECO:0000313" key="1">
    <source>
        <dbReference type="EMBL" id="KAG2221190.1"/>
    </source>
</evidence>
<protein>
    <submittedName>
        <fullName evidence="1">Uncharacterized protein</fullName>
    </submittedName>
</protein>
<proteinExistence type="predicted"/>
<dbReference type="AlphaFoldDB" id="A0A8H7S2W0"/>
<dbReference type="OrthoDB" id="2258180at2759"/>
<name>A0A8H7S2W0_9FUNG</name>
<reference evidence="1 2" key="1">
    <citation type="submission" date="2020-12" db="EMBL/GenBank/DDBJ databases">
        <title>Metabolic potential, ecology and presence of endohyphal bacteria is reflected in genomic diversity of Mucoromycotina.</title>
        <authorList>
            <person name="Muszewska A."/>
            <person name="Okrasinska A."/>
            <person name="Steczkiewicz K."/>
            <person name="Drgas O."/>
            <person name="Orlowska M."/>
            <person name="Perlinska-Lenart U."/>
            <person name="Aleksandrzak-Piekarczyk T."/>
            <person name="Szatraj K."/>
            <person name="Zielenkiewicz U."/>
            <person name="Pilsyk S."/>
            <person name="Malc E."/>
            <person name="Mieczkowski P."/>
            <person name="Kruszewska J.S."/>
            <person name="Biernat P."/>
            <person name="Pawlowska J."/>
        </authorList>
    </citation>
    <scope>NUCLEOTIDE SEQUENCE [LARGE SCALE GENOMIC DNA]</scope>
    <source>
        <strain evidence="1 2">CBS 142.35</strain>
    </source>
</reference>
<dbReference type="EMBL" id="JAEPRB010000116">
    <property type="protein sequence ID" value="KAG2221190.1"/>
    <property type="molecule type" value="Genomic_DNA"/>
</dbReference>
<gene>
    <name evidence="1" type="ORF">INT45_000230</name>
</gene>
<comment type="caution">
    <text evidence="1">The sequence shown here is derived from an EMBL/GenBank/DDBJ whole genome shotgun (WGS) entry which is preliminary data.</text>
</comment>
<keyword evidence="2" id="KW-1185">Reference proteome</keyword>